<dbReference type="InterPro" id="IPR013196">
    <property type="entry name" value="HTH_11"/>
</dbReference>
<dbReference type="Gene3D" id="1.10.10.10">
    <property type="entry name" value="Winged helix-like DNA-binding domain superfamily/Winged helix DNA-binding domain"/>
    <property type="match status" value="1"/>
</dbReference>
<dbReference type="Pfam" id="PF13280">
    <property type="entry name" value="WYL"/>
    <property type="match status" value="1"/>
</dbReference>
<organism evidence="3 4">
    <name type="scientific">Caballeronia mineralivorans PML1(12)</name>
    <dbReference type="NCBI Taxonomy" id="908627"/>
    <lineage>
        <taxon>Bacteria</taxon>
        <taxon>Pseudomonadati</taxon>
        <taxon>Pseudomonadota</taxon>
        <taxon>Betaproteobacteria</taxon>
        <taxon>Burkholderiales</taxon>
        <taxon>Burkholderiaceae</taxon>
        <taxon>Caballeronia</taxon>
    </lineage>
</organism>
<dbReference type="EMBL" id="AEJF01000062">
    <property type="protein sequence ID" value="KLU26776.1"/>
    <property type="molecule type" value="Genomic_DNA"/>
</dbReference>
<reference evidence="3 4" key="1">
    <citation type="journal article" date="2015" name="Genome Announc.">
        <title>Draft Genome Sequence of Burkholderia sp. Strain PML1(12), an Ectomycorrhizosphere-Inhabiting Bacterium with Effective Mineral-Weathering Ability.</title>
        <authorList>
            <person name="Uroz S."/>
            <person name="Oger P."/>
        </authorList>
    </citation>
    <scope>NUCLEOTIDE SEQUENCE [LARGE SCALE GENOMIC DNA]</scope>
    <source>
        <strain evidence="4">PML1(12)</strain>
    </source>
</reference>
<accession>A0A0J1D2A0</accession>
<evidence type="ECO:0000313" key="3">
    <source>
        <dbReference type="EMBL" id="KLU26776.1"/>
    </source>
</evidence>
<evidence type="ECO:0000313" key="4">
    <source>
        <dbReference type="Proteomes" id="UP000035963"/>
    </source>
</evidence>
<dbReference type="Pfam" id="PF08279">
    <property type="entry name" value="HTH_11"/>
    <property type="match status" value="1"/>
</dbReference>
<gene>
    <name evidence="3" type="ORF">EOS_08430</name>
</gene>
<dbReference type="GO" id="GO:0003677">
    <property type="term" value="F:DNA binding"/>
    <property type="evidence" value="ECO:0007669"/>
    <property type="project" value="UniProtKB-KW"/>
</dbReference>
<dbReference type="InterPro" id="IPR036388">
    <property type="entry name" value="WH-like_DNA-bd_sf"/>
</dbReference>
<dbReference type="PATRIC" id="fig|908627.4.peg.1861"/>
<dbReference type="OrthoDB" id="9807255at2"/>
<dbReference type="InterPro" id="IPR026881">
    <property type="entry name" value="WYL_dom"/>
</dbReference>
<dbReference type="InterPro" id="IPR051534">
    <property type="entry name" value="CBASS_pafABC_assoc_protein"/>
</dbReference>
<comment type="caution">
    <text evidence="3">The sequence shown here is derived from an EMBL/GenBank/DDBJ whole genome shotgun (WGS) entry which is preliminary data.</text>
</comment>
<sequence>MSRTTRLLTLLEMLRSRRVPVTAYELALELGVSERTLYRDIATLIDQGAPIHGEAGIGYVLKPGLFLPPLMLSEDEIDAVVLGLRYVDQRGDDVLRKAAAQALAKIDAVLNASGKDAMRAPTVSSGPPVQEFPVNAVPLTSLRAAIRGQCKLRIAYLDAQGEPSNRVVWPVVLGFLDNVRILGAWCEKRHDFRSFRTDRIAAADETGERYPGVRSVLISRYRTHLAKSTRW</sequence>
<protein>
    <submittedName>
        <fullName evidence="3">DNA-binding protein</fullName>
    </submittedName>
</protein>
<evidence type="ECO:0000259" key="1">
    <source>
        <dbReference type="Pfam" id="PF08279"/>
    </source>
</evidence>
<dbReference type="SUPFAM" id="SSF46785">
    <property type="entry name" value="Winged helix' DNA-binding domain"/>
    <property type="match status" value="1"/>
</dbReference>
<keyword evidence="3" id="KW-0238">DNA-binding</keyword>
<dbReference type="Proteomes" id="UP000035963">
    <property type="component" value="Unassembled WGS sequence"/>
</dbReference>
<dbReference type="InterPro" id="IPR036390">
    <property type="entry name" value="WH_DNA-bd_sf"/>
</dbReference>
<dbReference type="AlphaFoldDB" id="A0A0J1D2A0"/>
<feature type="domain" description="WYL" evidence="2">
    <location>
        <begin position="139"/>
        <end position="203"/>
    </location>
</feature>
<dbReference type="PANTHER" id="PTHR34580">
    <property type="match status" value="1"/>
</dbReference>
<dbReference type="PANTHER" id="PTHR34580:SF3">
    <property type="entry name" value="PROTEIN PAFB"/>
    <property type="match status" value="1"/>
</dbReference>
<dbReference type="RefSeq" id="WP_047846150.1">
    <property type="nucleotide sequence ID" value="NZ_AEJF01000062.1"/>
</dbReference>
<name>A0A0J1D2A0_9BURK</name>
<evidence type="ECO:0000259" key="2">
    <source>
        <dbReference type="Pfam" id="PF13280"/>
    </source>
</evidence>
<dbReference type="PROSITE" id="PS52050">
    <property type="entry name" value="WYL"/>
    <property type="match status" value="1"/>
</dbReference>
<keyword evidence="4" id="KW-1185">Reference proteome</keyword>
<feature type="domain" description="Helix-turn-helix type 11" evidence="1">
    <location>
        <begin position="6"/>
        <end position="59"/>
    </location>
</feature>
<proteinExistence type="predicted"/>